<dbReference type="AlphaFoldDB" id="A0A1Y6CKJ5"/>
<reference evidence="1 2" key="1">
    <citation type="submission" date="2017-04" db="EMBL/GenBank/DDBJ databases">
        <authorList>
            <person name="Afonso C.L."/>
            <person name="Miller P.J."/>
            <person name="Scott M.A."/>
            <person name="Spackman E."/>
            <person name="Goraichik I."/>
            <person name="Dimitrov K.M."/>
            <person name="Suarez D.L."/>
            <person name="Swayne D.E."/>
        </authorList>
    </citation>
    <scope>NUCLEOTIDE SEQUENCE [LARGE SCALE GENOMIC DNA]</scope>
    <source>
        <strain evidence="1 2">USBA 355</strain>
    </source>
</reference>
<dbReference type="STRING" id="560819.SAMN05428998_12244"/>
<organism evidence="1 2">
    <name type="scientific">Tistlia consotensis USBA 355</name>
    <dbReference type="NCBI Taxonomy" id="560819"/>
    <lineage>
        <taxon>Bacteria</taxon>
        <taxon>Pseudomonadati</taxon>
        <taxon>Pseudomonadota</taxon>
        <taxon>Alphaproteobacteria</taxon>
        <taxon>Rhodospirillales</taxon>
        <taxon>Rhodovibrionaceae</taxon>
        <taxon>Tistlia</taxon>
    </lineage>
</organism>
<dbReference type="InterPro" id="IPR027417">
    <property type="entry name" value="P-loop_NTPase"/>
</dbReference>
<evidence type="ECO:0000313" key="1">
    <source>
        <dbReference type="EMBL" id="SMF58703.1"/>
    </source>
</evidence>
<proteinExistence type="predicted"/>
<sequence>MDCVIKVDADQWIIVEISKRRDLDKVRTDVNRLVLVRRHLYDHKNIMSKCYFVCLYEPTDAMKDAGKPHNIEVLSRESYESKFFDYGLYVSARSKLQFGSSVHPITGKPDTTAYVPVQYTFKEPNKEEDIDGLSEIIRTSRKCVITGEYGSGKSRCVKEVFLKLSRESSEAYYFAIDLKTTWGLQSGQEIIRRHFDQLGLSDESDFAIRALNAGHVGLLLDGFDEVGSQSWSDDPQTLQRIRFDSLRGVRDLIQASDKGALITGREHYFNSTGEMMKCLGLEKESTLEGRCKDEFSDEELERFLNLISDSVLIVPEWLPRRPLMCQAIASLDEEELAIILEDDNGDISFWNTFLTVMCRREERIREILDADSIKSILVRLARMTRAKDEDVGPISYSEIQDAFESVLGTHPVQEASVLLQRLPGLGRTSLDNDDRRFIDTYILDGLRAIDLVKSIESFDLALPRESWQNPLSELGQRVLAKELSNEKRLSSALSYVHKINGGENKIAGCDIACSLLRTNASALDFKNMTLVEGTVLSLDFSHVLAKNLEFKYCIIYKMTLPDHPIDGVKITSCVIQKALGVSGPRGLPIWVQESEISEFEPVSTVSAIKNVNLTHQHKILVTILKKTFFQPGSGRQEAALLRGLGQVDRHGYTEKILGVLISEGILRKVRGDHGNLFVPDRKFSARVGKMLSELNLS</sequence>
<dbReference type="SUPFAM" id="SSF52540">
    <property type="entry name" value="P-loop containing nucleoside triphosphate hydrolases"/>
    <property type="match status" value="1"/>
</dbReference>
<gene>
    <name evidence="1" type="ORF">SAMN05428998_12244</name>
</gene>
<evidence type="ECO:0000313" key="2">
    <source>
        <dbReference type="Proteomes" id="UP000192917"/>
    </source>
</evidence>
<keyword evidence="2" id="KW-1185">Reference proteome</keyword>
<accession>A0A1Y6CKJ5</accession>
<dbReference type="Gene3D" id="3.40.50.300">
    <property type="entry name" value="P-loop containing nucleotide triphosphate hydrolases"/>
    <property type="match status" value="1"/>
</dbReference>
<protein>
    <recommendedName>
        <fullName evidence="3">NACHT domain-containing protein</fullName>
    </recommendedName>
</protein>
<dbReference type="Proteomes" id="UP000192917">
    <property type="component" value="Unassembled WGS sequence"/>
</dbReference>
<evidence type="ECO:0008006" key="3">
    <source>
        <dbReference type="Google" id="ProtNLM"/>
    </source>
</evidence>
<dbReference type="EMBL" id="FWZX01000022">
    <property type="protein sequence ID" value="SMF58703.1"/>
    <property type="molecule type" value="Genomic_DNA"/>
</dbReference>
<name>A0A1Y6CKJ5_9PROT</name>